<reference evidence="6 7" key="1">
    <citation type="submission" date="2014-02" db="EMBL/GenBank/DDBJ databases">
        <title>Single nucleus genome sequencing reveals high similarity among nuclei of an endomycorrhizal fungus.</title>
        <authorList>
            <person name="Lin K."/>
            <person name="Geurts R."/>
            <person name="Zhang Z."/>
            <person name="Limpens E."/>
            <person name="Saunders D.G."/>
            <person name="Mu D."/>
            <person name="Pang E."/>
            <person name="Cao H."/>
            <person name="Cha H."/>
            <person name="Lin T."/>
            <person name="Zhou Q."/>
            <person name="Shang Y."/>
            <person name="Li Y."/>
            <person name="Ivanov S."/>
            <person name="Sharma T."/>
            <person name="Velzen R.V."/>
            <person name="Ruijter N.D."/>
            <person name="Aanen D.K."/>
            <person name="Win J."/>
            <person name="Kamoun S."/>
            <person name="Bisseling T."/>
            <person name="Huang S."/>
        </authorList>
    </citation>
    <scope>NUCLEOTIDE SEQUENCE [LARGE SCALE GENOMIC DNA]</scope>
    <source>
        <strain evidence="7">DAOM197198w</strain>
    </source>
</reference>
<comment type="caution">
    <text evidence="6">The sequence shown here is derived from an EMBL/GenBank/DDBJ whole genome shotgun (WGS) entry which is preliminary data.</text>
</comment>
<evidence type="ECO:0000256" key="4">
    <source>
        <dbReference type="ARBA" id="ARBA00022833"/>
    </source>
</evidence>
<evidence type="ECO:0000256" key="3">
    <source>
        <dbReference type="ARBA" id="ARBA00022771"/>
    </source>
</evidence>
<dbReference type="GO" id="GO:0008270">
    <property type="term" value="F:zinc ion binding"/>
    <property type="evidence" value="ECO:0007669"/>
    <property type="project" value="UniProtKB-KW"/>
</dbReference>
<sequence length="464" mass="53212">MANETDSLDETRSFQDLNFVKLPDLPETEEFKKPGKKKNDVWNYFIEEEARKFGHSPSTCVYCGNARNRGRVVPDMMAHLALQCEKVEASVKEQYFRIFAQNNEQSSGRITTRKRKLNEEIATGIQPKITSKLQKSAIDPGQQYLCNRALTRFFVCCDVLFSTVESPFFIDLVMNLCAGYQLPDRKTLSDTWLSNEVARITVDVEGILKKQENLSLDIGSQRFSSVVSDGASAMQLAKRLISEEYPKILPVHYITHHMQLICTDIMKKNPFSNNILINCQKFVTYFTESHQFGATLHEEIKKELIVGGGLKSSVKTRWSTTWDCCTSVLRLETIFKNISEIILIADSKAMNQTLRNLVNNLNFWLNVKSLATILEPAKNAVKSIEGKNATMADVFLALIQIATTIKALPTESTEELKEFRQKCIQFYNNRWKPFDHELYLLAYFLHPKFCGKEFILETYQLIQK</sequence>
<proteinExistence type="predicted"/>
<dbReference type="SUPFAM" id="SSF53098">
    <property type="entry name" value="Ribonuclease H-like"/>
    <property type="match status" value="1"/>
</dbReference>
<organism evidence="6 7">
    <name type="scientific">Rhizophagus irregularis (strain DAOM 197198w)</name>
    <name type="common">Glomus intraradices</name>
    <dbReference type="NCBI Taxonomy" id="1432141"/>
    <lineage>
        <taxon>Eukaryota</taxon>
        <taxon>Fungi</taxon>
        <taxon>Fungi incertae sedis</taxon>
        <taxon>Mucoromycota</taxon>
        <taxon>Glomeromycotina</taxon>
        <taxon>Glomeromycetes</taxon>
        <taxon>Glomerales</taxon>
        <taxon>Glomeraceae</taxon>
        <taxon>Rhizophagus</taxon>
    </lineage>
</organism>
<name>A0A015LIA4_RHIIW</name>
<evidence type="ECO:0008006" key="8">
    <source>
        <dbReference type="Google" id="ProtNLM"/>
    </source>
</evidence>
<keyword evidence="3" id="KW-0863">Zinc-finger</keyword>
<evidence type="ECO:0000256" key="5">
    <source>
        <dbReference type="ARBA" id="ARBA00023242"/>
    </source>
</evidence>
<dbReference type="EMBL" id="JEMT01028463">
    <property type="protein sequence ID" value="EXX54558.1"/>
    <property type="molecule type" value="Genomic_DNA"/>
</dbReference>
<dbReference type="InterPro" id="IPR052035">
    <property type="entry name" value="ZnF_BED_domain_contain"/>
</dbReference>
<protein>
    <recommendedName>
        <fullName evidence="8">Zinc finger bed domain-containing protein 1-like</fullName>
    </recommendedName>
</protein>
<keyword evidence="4" id="KW-0862">Zinc</keyword>
<dbReference type="Proteomes" id="UP000022910">
    <property type="component" value="Unassembled WGS sequence"/>
</dbReference>
<evidence type="ECO:0000313" key="6">
    <source>
        <dbReference type="EMBL" id="EXX54558.1"/>
    </source>
</evidence>
<keyword evidence="5" id="KW-0539">Nucleus</keyword>
<dbReference type="PANTHER" id="PTHR46481:SF10">
    <property type="entry name" value="ZINC FINGER BED DOMAIN-CONTAINING PROTEIN 39"/>
    <property type="match status" value="1"/>
</dbReference>
<dbReference type="HOGENOM" id="CLU_025081_3_1_1"/>
<dbReference type="GO" id="GO:0005634">
    <property type="term" value="C:nucleus"/>
    <property type="evidence" value="ECO:0007669"/>
    <property type="project" value="UniProtKB-SubCell"/>
</dbReference>
<dbReference type="AlphaFoldDB" id="A0A015LIA4"/>
<keyword evidence="7" id="KW-1185">Reference proteome</keyword>
<dbReference type="OrthoDB" id="2439422at2759"/>
<accession>A0A015LIA4</accession>
<keyword evidence="2" id="KW-0479">Metal-binding</keyword>
<gene>
    <name evidence="6" type="ORF">RirG_233420</name>
</gene>
<evidence type="ECO:0000256" key="1">
    <source>
        <dbReference type="ARBA" id="ARBA00004123"/>
    </source>
</evidence>
<evidence type="ECO:0000256" key="2">
    <source>
        <dbReference type="ARBA" id="ARBA00022723"/>
    </source>
</evidence>
<dbReference type="InterPro" id="IPR012337">
    <property type="entry name" value="RNaseH-like_sf"/>
</dbReference>
<dbReference type="PANTHER" id="PTHR46481">
    <property type="entry name" value="ZINC FINGER BED DOMAIN-CONTAINING PROTEIN 4"/>
    <property type="match status" value="1"/>
</dbReference>
<evidence type="ECO:0000313" key="7">
    <source>
        <dbReference type="Proteomes" id="UP000022910"/>
    </source>
</evidence>
<comment type="subcellular location">
    <subcellularLocation>
        <location evidence="1">Nucleus</location>
    </subcellularLocation>
</comment>